<protein>
    <recommendedName>
        <fullName evidence="4">Secreted protein</fullName>
    </recommendedName>
</protein>
<evidence type="ECO:0000256" key="1">
    <source>
        <dbReference type="SAM" id="SignalP"/>
    </source>
</evidence>
<dbReference type="EMBL" id="JAGPNK010000009">
    <property type="protein sequence ID" value="KAH7313804.1"/>
    <property type="molecule type" value="Genomic_DNA"/>
</dbReference>
<sequence>MHTWCLLGRTLSLATSITPAHPSVPRQYTCASHGAYQHNTADDPLRQHVLHPPPVVRRPSLVMLALVYSTVVHIFRRPPNHLTCTLDCPWHGRLRYTEPPCPSWVGYSLRRYVDQCPWLTLSTLPAARPALHSSAQVGLEDQSTFCRRNSPGAGTKAIKS</sequence>
<proteinExistence type="predicted"/>
<name>A0A8K0WR55_9HYPO</name>
<evidence type="ECO:0000313" key="3">
    <source>
        <dbReference type="Proteomes" id="UP000813444"/>
    </source>
</evidence>
<organism evidence="2 3">
    <name type="scientific">Stachybotrys elegans</name>
    <dbReference type="NCBI Taxonomy" id="80388"/>
    <lineage>
        <taxon>Eukaryota</taxon>
        <taxon>Fungi</taxon>
        <taxon>Dikarya</taxon>
        <taxon>Ascomycota</taxon>
        <taxon>Pezizomycotina</taxon>
        <taxon>Sordariomycetes</taxon>
        <taxon>Hypocreomycetidae</taxon>
        <taxon>Hypocreales</taxon>
        <taxon>Stachybotryaceae</taxon>
        <taxon>Stachybotrys</taxon>
    </lineage>
</organism>
<feature type="signal peptide" evidence="1">
    <location>
        <begin position="1"/>
        <end position="16"/>
    </location>
</feature>
<accession>A0A8K0WR55</accession>
<evidence type="ECO:0000313" key="2">
    <source>
        <dbReference type="EMBL" id="KAH7313804.1"/>
    </source>
</evidence>
<dbReference type="AlphaFoldDB" id="A0A8K0WR55"/>
<keyword evidence="3" id="KW-1185">Reference proteome</keyword>
<comment type="caution">
    <text evidence="2">The sequence shown here is derived from an EMBL/GenBank/DDBJ whole genome shotgun (WGS) entry which is preliminary data.</text>
</comment>
<feature type="chain" id="PRO_5035437055" description="Secreted protein" evidence="1">
    <location>
        <begin position="17"/>
        <end position="160"/>
    </location>
</feature>
<keyword evidence="1" id="KW-0732">Signal</keyword>
<dbReference type="Proteomes" id="UP000813444">
    <property type="component" value="Unassembled WGS sequence"/>
</dbReference>
<evidence type="ECO:0008006" key="4">
    <source>
        <dbReference type="Google" id="ProtNLM"/>
    </source>
</evidence>
<reference evidence="2" key="1">
    <citation type="journal article" date="2021" name="Nat. Commun.">
        <title>Genetic determinants of endophytism in the Arabidopsis root mycobiome.</title>
        <authorList>
            <person name="Mesny F."/>
            <person name="Miyauchi S."/>
            <person name="Thiergart T."/>
            <person name="Pickel B."/>
            <person name="Atanasova L."/>
            <person name="Karlsson M."/>
            <person name="Huettel B."/>
            <person name="Barry K.W."/>
            <person name="Haridas S."/>
            <person name="Chen C."/>
            <person name="Bauer D."/>
            <person name="Andreopoulos W."/>
            <person name="Pangilinan J."/>
            <person name="LaButti K."/>
            <person name="Riley R."/>
            <person name="Lipzen A."/>
            <person name="Clum A."/>
            <person name="Drula E."/>
            <person name="Henrissat B."/>
            <person name="Kohler A."/>
            <person name="Grigoriev I.V."/>
            <person name="Martin F.M."/>
            <person name="Hacquard S."/>
        </authorList>
    </citation>
    <scope>NUCLEOTIDE SEQUENCE</scope>
    <source>
        <strain evidence="2">MPI-CAGE-CH-0235</strain>
    </source>
</reference>
<gene>
    <name evidence="2" type="ORF">B0I35DRAFT_278864</name>
</gene>